<comment type="catalytic activity">
    <reaction evidence="9">
        <text>orotidine 5'-phosphate + H(+) = UMP + CO2</text>
        <dbReference type="Rhea" id="RHEA:11596"/>
        <dbReference type="ChEBI" id="CHEBI:15378"/>
        <dbReference type="ChEBI" id="CHEBI:16526"/>
        <dbReference type="ChEBI" id="CHEBI:57538"/>
        <dbReference type="ChEBI" id="CHEBI:57865"/>
        <dbReference type="EC" id="4.1.1.23"/>
    </reaction>
</comment>
<dbReference type="NCBIfam" id="TIGR02127">
    <property type="entry name" value="pyrF_sub2"/>
    <property type="match status" value="1"/>
</dbReference>
<dbReference type="PANTHER" id="PTHR43375:SF1">
    <property type="entry name" value="OROTIDINE 5'-PHOSPHATE DECARBOXYLASE"/>
    <property type="match status" value="1"/>
</dbReference>
<evidence type="ECO:0000256" key="8">
    <source>
        <dbReference type="ARBA" id="ARBA00033428"/>
    </source>
</evidence>
<dbReference type="UniPathway" id="UPA00070">
    <property type="reaction ID" value="UER00120"/>
</dbReference>
<evidence type="ECO:0000256" key="2">
    <source>
        <dbReference type="ARBA" id="ARBA00008847"/>
    </source>
</evidence>
<evidence type="ECO:0000256" key="7">
    <source>
        <dbReference type="ARBA" id="ARBA00023239"/>
    </source>
</evidence>
<comment type="similarity">
    <text evidence="2">Belongs to the OMP decarboxylase family. Type 2 subfamily.</text>
</comment>
<feature type="domain" description="Orotidine 5'-phosphate decarboxylase" evidence="10">
    <location>
        <begin position="18"/>
        <end position="250"/>
    </location>
</feature>
<dbReference type="AlphaFoldDB" id="A0A381PCZ7"/>
<evidence type="ECO:0000256" key="1">
    <source>
        <dbReference type="ARBA" id="ARBA00004861"/>
    </source>
</evidence>
<accession>A0A381PCZ7</accession>
<keyword evidence="5" id="KW-0210">Decarboxylase</keyword>
<comment type="pathway">
    <text evidence="1">Pyrimidine metabolism; UMP biosynthesis via de novo pathway; UMP from orotate: step 2/2.</text>
</comment>
<name>A0A381PCZ7_9ZZZZ</name>
<reference evidence="11" key="1">
    <citation type="submission" date="2018-05" db="EMBL/GenBank/DDBJ databases">
        <authorList>
            <person name="Lanie J.A."/>
            <person name="Ng W.-L."/>
            <person name="Kazmierczak K.M."/>
            <person name="Andrzejewski T.M."/>
            <person name="Davidsen T.M."/>
            <person name="Wayne K.J."/>
            <person name="Tettelin H."/>
            <person name="Glass J.I."/>
            <person name="Rusch D."/>
            <person name="Podicherti R."/>
            <person name="Tsui H.-C.T."/>
            <person name="Winkler M.E."/>
        </authorList>
    </citation>
    <scope>NUCLEOTIDE SEQUENCE</scope>
</reference>
<evidence type="ECO:0000256" key="9">
    <source>
        <dbReference type="ARBA" id="ARBA00049157"/>
    </source>
</evidence>
<proteinExistence type="inferred from homology"/>
<dbReference type="CDD" id="cd04725">
    <property type="entry name" value="OMP_decarboxylase_like"/>
    <property type="match status" value="1"/>
</dbReference>
<dbReference type="SUPFAM" id="SSF51366">
    <property type="entry name" value="Ribulose-phoshate binding barrel"/>
    <property type="match status" value="1"/>
</dbReference>
<dbReference type="InterPro" id="IPR013785">
    <property type="entry name" value="Aldolase_TIM"/>
</dbReference>
<dbReference type="InterPro" id="IPR011060">
    <property type="entry name" value="RibuloseP-bd_barrel"/>
</dbReference>
<dbReference type="Pfam" id="PF00215">
    <property type="entry name" value="OMPdecase"/>
    <property type="match status" value="1"/>
</dbReference>
<evidence type="ECO:0000256" key="5">
    <source>
        <dbReference type="ARBA" id="ARBA00022793"/>
    </source>
</evidence>
<evidence type="ECO:0000259" key="10">
    <source>
        <dbReference type="SMART" id="SM00934"/>
    </source>
</evidence>
<dbReference type="PANTHER" id="PTHR43375">
    <property type="entry name" value="OROTIDINE 5'-PHOSPHATE DECARBOXYLASE"/>
    <property type="match status" value="1"/>
</dbReference>
<dbReference type="EC" id="4.1.1.23" evidence="3"/>
<dbReference type="PROSITE" id="PS00156">
    <property type="entry name" value="OMPDECASE"/>
    <property type="match status" value="1"/>
</dbReference>
<evidence type="ECO:0000256" key="4">
    <source>
        <dbReference type="ARBA" id="ARBA00021923"/>
    </source>
</evidence>
<dbReference type="Gene3D" id="3.20.20.70">
    <property type="entry name" value="Aldolase class I"/>
    <property type="match status" value="1"/>
</dbReference>
<keyword evidence="6" id="KW-0665">Pyrimidine biosynthesis</keyword>
<protein>
    <recommendedName>
        <fullName evidence="4">Orotidine 5'-phosphate decarboxylase</fullName>
        <ecNumber evidence="3">4.1.1.23</ecNumber>
    </recommendedName>
    <alternativeName>
        <fullName evidence="8">OMP decarboxylase</fullName>
    </alternativeName>
</protein>
<dbReference type="InterPro" id="IPR011995">
    <property type="entry name" value="OMPdecase_type-2"/>
</dbReference>
<keyword evidence="7" id="KW-0456">Lyase</keyword>
<evidence type="ECO:0000313" key="11">
    <source>
        <dbReference type="EMBL" id="SUZ64810.1"/>
    </source>
</evidence>
<dbReference type="GO" id="GO:0004590">
    <property type="term" value="F:orotidine-5'-phosphate decarboxylase activity"/>
    <property type="evidence" value="ECO:0007669"/>
    <property type="project" value="UniProtKB-EC"/>
</dbReference>
<dbReference type="InterPro" id="IPR018089">
    <property type="entry name" value="OMPdecase_AS"/>
</dbReference>
<sequence length="265" mass="28734">MISFNKRLIDRANDIGSYLCVGIDISPELLGSDDLEDMISHSKLVVDATKDLALAYKPNFAFFERWGPKGFSWLEDLVEYIGEGPILIADAKRGDIGNTAREYAESIFNYFGFDSVTLSPYLGVDSIEPFISHKGKGVFILCRTSNPSGAEFQSQKINNKSYLYESVAVWANSLNKGDNVGLVVGATAPEELSTVRNIVPDLPLLIPGVGAQGGDLEHSIKVGNSSSIGLINISRSISFAGDLSESAIRSSAETFVARMNKAIRE</sequence>
<dbReference type="EMBL" id="UINC01000943">
    <property type="protein sequence ID" value="SUZ64810.1"/>
    <property type="molecule type" value="Genomic_DNA"/>
</dbReference>
<dbReference type="GO" id="GO:0006207">
    <property type="term" value="P:'de novo' pyrimidine nucleobase biosynthetic process"/>
    <property type="evidence" value="ECO:0007669"/>
    <property type="project" value="InterPro"/>
</dbReference>
<gene>
    <name evidence="11" type="ORF">METZ01_LOCUS17664</name>
</gene>
<evidence type="ECO:0000256" key="6">
    <source>
        <dbReference type="ARBA" id="ARBA00022975"/>
    </source>
</evidence>
<dbReference type="GO" id="GO:0044205">
    <property type="term" value="P:'de novo' UMP biosynthetic process"/>
    <property type="evidence" value="ECO:0007669"/>
    <property type="project" value="UniProtKB-UniPathway"/>
</dbReference>
<dbReference type="SMART" id="SM00934">
    <property type="entry name" value="OMPdecase"/>
    <property type="match status" value="1"/>
</dbReference>
<dbReference type="InterPro" id="IPR001754">
    <property type="entry name" value="OMPdeCOase_dom"/>
</dbReference>
<dbReference type="HAMAP" id="MF_01215">
    <property type="entry name" value="OMPdecase_type2"/>
    <property type="match status" value="1"/>
</dbReference>
<organism evidence="11">
    <name type="scientific">marine metagenome</name>
    <dbReference type="NCBI Taxonomy" id="408172"/>
    <lineage>
        <taxon>unclassified sequences</taxon>
        <taxon>metagenomes</taxon>
        <taxon>ecological metagenomes</taxon>
    </lineage>
</organism>
<evidence type="ECO:0000256" key="3">
    <source>
        <dbReference type="ARBA" id="ARBA00012321"/>
    </source>
</evidence>